<sequence length="117" mass="13315">MFLIKNDADAKQIFNELDEVVVYKILNITKPTRASVCFSVCISNTKWLDTVSSSHIISGSEGFSDAIINFDPNDIDEMKILWQFIKDFGTGYENNHIIIDKLVGIHETPQILLPWIL</sequence>
<name>A0A0B2UEI0_9MICR</name>
<dbReference type="RefSeq" id="XP_014563543.1">
    <property type="nucleotide sequence ID" value="XM_014708057.1"/>
</dbReference>
<keyword evidence="2" id="KW-1185">Reference proteome</keyword>
<protein>
    <submittedName>
        <fullName evidence="1">Uncharacterized protein</fullName>
    </submittedName>
</protein>
<dbReference type="GeneID" id="26262039"/>
<proteinExistence type="predicted"/>
<dbReference type="AlphaFoldDB" id="A0A0B2UEI0"/>
<evidence type="ECO:0000313" key="2">
    <source>
        <dbReference type="Proteomes" id="UP000031056"/>
    </source>
</evidence>
<accession>A0A0B2UEI0</accession>
<reference evidence="1 2" key="1">
    <citation type="journal article" date="2014" name="MBio">
        <title>The Ordospora colligata genome; evolution of extreme reduction in microsporidia and host-to-parasite horizontal gene transfer.</title>
        <authorList>
            <person name="Pombert J.-F."/>
            <person name="Haag K.L."/>
            <person name="Beidas S."/>
            <person name="Ebert D."/>
            <person name="Keeling P.J."/>
        </authorList>
    </citation>
    <scope>NUCLEOTIDE SEQUENCE [LARGE SCALE GENOMIC DNA]</scope>
    <source>
        <strain evidence="1 2">OC4</strain>
    </source>
</reference>
<dbReference type="HOGENOM" id="CLU_2085493_0_0_1"/>
<dbReference type="VEuPathDB" id="MicrosporidiaDB:M896_070700"/>
<organism evidence="1 2">
    <name type="scientific">Ordospora colligata OC4</name>
    <dbReference type="NCBI Taxonomy" id="1354746"/>
    <lineage>
        <taxon>Eukaryota</taxon>
        <taxon>Fungi</taxon>
        <taxon>Fungi incertae sedis</taxon>
        <taxon>Microsporidia</taxon>
        <taxon>Ordosporidae</taxon>
        <taxon>Ordospora</taxon>
    </lineage>
</organism>
<gene>
    <name evidence="1" type="ORF">M896_070700</name>
</gene>
<dbReference type="InParanoid" id="A0A0B2UEI0"/>
<dbReference type="EMBL" id="JOKQ01000007">
    <property type="protein sequence ID" value="KHN69501.1"/>
    <property type="molecule type" value="Genomic_DNA"/>
</dbReference>
<dbReference type="Proteomes" id="UP000031056">
    <property type="component" value="Unassembled WGS sequence"/>
</dbReference>
<comment type="caution">
    <text evidence="1">The sequence shown here is derived from an EMBL/GenBank/DDBJ whole genome shotgun (WGS) entry which is preliminary data.</text>
</comment>
<evidence type="ECO:0000313" key="1">
    <source>
        <dbReference type="EMBL" id="KHN69501.1"/>
    </source>
</evidence>